<feature type="domain" description="BTB" evidence="1">
    <location>
        <begin position="94"/>
        <end position="167"/>
    </location>
</feature>
<dbReference type="Pfam" id="PF00651">
    <property type="entry name" value="BTB"/>
    <property type="match status" value="1"/>
</dbReference>
<keyword evidence="3" id="KW-1185">Reference proteome</keyword>
<accession>A0A8H3XES1</accession>
<dbReference type="OrthoDB" id="2378989at2759"/>
<organism evidence="2 3">
    <name type="scientific">Gigaspora margarita</name>
    <dbReference type="NCBI Taxonomy" id="4874"/>
    <lineage>
        <taxon>Eukaryota</taxon>
        <taxon>Fungi</taxon>
        <taxon>Fungi incertae sedis</taxon>
        <taxon>Mucoromycota</taxon>
        <taxon>Glomeromycotina</taxon>
        <taxon>Glomeromycetes</taxon>
        <taxon>Diversisporales</taxon>
        <taxon>Gigasporaceae</taxon>
        <taxon>Gigaspora</taxon>
    </lineage>
</organism>
<dbReference type="CDD" id="cd18186">
    <property type="entry name" value="BTB_POZ_ZBTB_KLHL-like"/>
    <property type="match status" value="1"/>
</dbReference>
<dbReference type="SUPFAM" id="SSF54695">
    <property type="entry name" value="POZ domain"/>
    <property type="match status" value="1"/>
</dbReference>
<comment type="caution">
    <text evidence="2">The sequence shown here is derived from an EMBL/GenBank/DDBJ whole genome shotgun (WGS) entry which is preliminary data.</text>
</comment>
<dbReference type="Proteomes" id="UP000439903">
    <property type="component" value="Unassembled WGS sequence"/>
</dbReference>
<evidence type="ECO:0000259" key="1">
    <source>
        <dbReference type="PROSITE" id="PS50097"/>
    </source>
</evidence>
<dbReference type="Gene3D" id="3.30.710.10">
    <property type="entry name" value="Potassium Channel Kv1.1, Chain A"/>
    <property type="match status" value="1"/>
</dbReference>
<dbReference type="InterPro" id="IPR011333">
    <property type="entry name" value="SKP1/BTB/POZ_sf"/>
</dbReference>
<dbReference type="EMBL" id="WTPW01001095">
    <property type="protein sequence ID" value="KAF0457471.1"/>
    <property type="molecule type" value="Genomic_DNA"/>
</dbReference>
<gene>
    <name evidence="2" type="ORF">F8M41_001192</name>
</gene>
<evidence type="ECO:0000313" key="3">
    <source>
        <dbReference type="Proteomes" id="UP000439903"/>
    </source>
</evidence>
<sequence>MLDITGLFDESLEAIRASKYSYSSEYCDQDSSRKDFDYDDTQLKDSRRHFKIILNNRPPKYSPSADLINNDDREFERLIKIDNNDPFNFGPSNFDVIICVGEEPNVERFRSHSVILSKRSSYFRTALSSTWAKKCGNIFFFEKPNMSPKVFTSILRYLYLGNIKIEKLDIKTLLDIMVASDELVLQDLIDQIQNHFIYFPTDQLIPYLIPLIATSYNYPSFEKLLHHIIKTLYYDPSLLLRQNDLSLLQQPMLLWILEEIHHLLDDEDIWGCIINWGISQHSSLMNTNLMDWSKLEFSILNETIYPFLKFIKFSHISRNYFIENIVPYLLHFKEIDNDTIRYYLNTTSIDSQQSFLISLHDSTLINHTHTSFIADWIDKGKAIISAPKPKKLSNRFLFPFFKRRNNSKINSTSPLKKIRYNFDLLFRMTRDGPSAYLDRCLKQVPTLVIAKVRCSSKTFIVGGYNPVGFNYSYNNVDISSLSQTFIFSFGNGEGLEKLTMIRVQTDWSRMAIKFFSVGLCFGYDDLTINFKERNCEFSKYFLEYDTAELLECEVFQVLES</sequence>
<dbReference type="PANTHER" id="PTHR24410:SF23">
    <property type="entry name" value="BTB DOMAIN-CONTAINING PROTEIN-RELATED"/>
    <property type="match status" value="1"/>
</dbReference>
<dbReference type="AlphaFoldDB" id="A0A8H3XES1"/>
<evidence type="ECO:0000313" key="2">
    <source>
        <dbReference type="EMBL" id="KAF0457471.1"/>
    </source>
</evidence>
<proteinExistence type="predicted"/>
<protein>
    <submittedName>
        <fullName evidence="2">BTB-domain-containing protein</fullName>
    </submittedName>
</protein>
<dbReference type="SMART" id="SM00225">
    <property type="entry name" value="BTB"/>
    <property type="match status" value="1"/>
</dbReference>
<name>A0A8H3XES1_GIGMA</name>
<dbReference type="PANTHER" id="PTHR24410">
    <property type="entry name" value="HL07962P-RELATED"/>
    <property type="match status" value="1"/>
</dbReference>
<dbReference type="InterPro" id="IPR000210">
    <property type="entry name" value="BTB/POZ_dom"/>
</dbReference>
<dbReference type="InterPro" id="IPR051481">
    <property type="entry name" value="BTB-POZ/Galectin-3-binding"/>
</dbReference>
<reference evidence="2 3" key="1">
    <citation type="journal article" date="2019" name="Environ. Microbiol.">
        <title>At the nexus of three kingdoms: the genome of the mycorrhizal fungus Gigaspora margarita provides insights into plant, endobacterial and fungal interactions.</title>
        <authorList>
            <person name="Venice F."/>
            <person name="Ghignone S."/>
            <person name="Salvioli di Fossalunga A."/>
            <person name="Amselem J."/>
            <person name="Novero M."/>
            <person name="Xianan X."/>
            <person name="Sedzielewska Toro K."/>
            <person name="Morin E."/>
            <person name="Lipzen A."/>
            <person name="Grigoriev I.V."/>
            <person name="Henrissat B."/>
            <person name="Martin F.M."/>
            <person name="Bonfante P."/>
        </authorList>
    </citation>
    <scope>NUCLEOTIDE SEQUENCE [LARGE SCALE GENOMIC DNA]</scope>
    <source>
        <strain evidence="2 3">BEG34</strain>
    </source>
</reference>
<dbReference type="PROSITE" id="PS50097">
    <property type="entry name" value="BTB"/>
    <property type="match status" value="1"/>
</dbReference>